<dbReference type="AlphaFoldDB" id="A0A1L7XV87"/>
<dbReference type="InterPro" id="IPR036291">
    <property type="entry name" value="NAD(P)-bd_dom_sf"/>
</dbReference>
<evidence type="ECO:0000313" key="4">
    <source>
        <dbReference type="EMBL" id="CZR68918.1"/>
    </source>
</evidence>
<sequence>MAQKYAKDQPAGFTNFIQRVAIVGIGGRIGSHIAEELIKTGKHKVTALVRGESKATVPGGVEATAIDYDDENSLVSALKRQQFLIITLAVTAPPDTQSKLLKAAAKAGVPYVMPNIYGGDILNNSLQADGMYDSRPKIAEIESLGLSWVVLVCGFWYEWSLALGPFWFGFDFPNKKVTFFDDGKTLINVSTWPQCGRAVAGLLSLKELPEDENDNSPTVSRWKNKPLYITSFKASQRDMLDSIHRLTGSIDKDWEIEYEPSAKRYEDGKAEMQKGMRTGFAKAMYARVFYVNGGGDFESSRGLDNDLVGLQKEDIDKITRGALDMIESGWNPFAQGFPSTTRR</sequence>
<dbReference type="GO" id="GO:0016491">
    <property type="term" value="F:oxidoreductase activity"/>
    <property type="evidence" value="ECO:0007669"/>
    <property type="project" value="UniProtKB-KW"/>
</dbReference>
<evidence type="ECO:0000313" key="5">
    <source>
        <dbReference type="Proteomes" id="UP000184330"/>
    </source>
</evidence>
<dbReference type="SUPFAM" id="SSF51735">
    <property type="entry name" value="NAD(P)-binding Rossmann-fold domains"/>
    <property type="match status" value="1"/>
</dbReference>
<keyword evidence="1" id="KW-0521">NADP</keyword>
<dbReference type="PANTHER" id="PTHR47706">
    <property type="entry name" value="NMRA-LIKE FAMILY PROTEIN"/>
    <property type="match status" value="1"/>
</dbReference>
<feature type="domain" description="NmrA-like" evidence="3">
    <location>
        <begin position="18"/>
        <end position="155"/>
    </location>
</feature>
<dbReference type="OrthoDB" id="419598at2759"/>
<evidence type="ECO:0000256" key="1">
    <source>
        <dbReference type="ARBA" id="ARBA00022857"/>
    </source>
</evidence>
<accession>A0A1L7XV87</accession>
<evidence type="ECO:0000256" key="2">
    <source>
        <dbReference type="ARBA" id="ARBA00023002"/>
    </source>
</evidence>
<reference evidence="4 5" key="1">
    <citation type="submission" date="2016-03" db="EMBL/GenBank/DDBJ databases">
        <authorList>
            <person name="Ploux O."/>
        </authorList>
    </citation>
    <scope>NUCLEOTIDE SEQUENCE [LARGE SCALE GENOMIC DNA]</scope>
    <source>
        <strain evidence="4 5">UAMH 11012</strain>
    </source>
</reference>
<dbReference type="Gene3D" id="3.90.25.10">
    <property type="entry name" value="UDP-galactose 4-epimerase, domain 1"/>
    <property type="match status" value="1"/>
</dbReference>
<dbReference type="InterPro" id="IPR045312">
    <property type="entry name" value="PCBER-like"/>
</dbReference>
<keyword evidence="5" id="KW-1185">Reference proteome</keyword>
<dbReference type="InterPro" id="IPR008030">
    <property type="entry name" value="NmrA-like"/>
</dbReference>
<dbReference type="InterPro" id="IPR051609">
    <property type="entry name" value="NmrA/Isoflavone_reductase-like"/>
</dbReference>
<dbReference type="STRING" id="576137.A0A1L7XV87"/>
<gene>
    <name evidence="4" type="ORF">PAC_18819</name>
</gene>
<dbReference type="PANTHER" id="PTHR47706:SF7">
    <property type="entry name" value="CIPA-LIKE, PUTATIVE (AFU_ORTHOLOGUE AFUA_1G01630)-RELATED"/>
    <property type="match status" value="1"/>
</dbReference>
<dbReference type="Proteomes" id="UP000184330">
    <property type="component" value="Unassembled WGS sequence"/>
</dbReference>
<dbReference type="CDD" id="cd05259">
    <property type="entry name" value="PCBER_SDR_a"/>
    <property type="match status" value="1"/>
</dbReference>
<dbReference type="Gene3D" id="3.40.50.720">
    <property type="entry name" value="NAD(P)-binding Rossmann-like Domain"/>
    <property type="match status" value="1"/>
</dbReference>
<dbReference type="Pfam" id="PF05368">
    <property type="entry name" value="NmrA"/>
    <property type="match status" value="1"/>
</dbReference>
<name>A0A1L7XV87_9HELO</name>
<keyword evidence="2" id="KW-0560">Oxidoreductase</keyword>
<organism evidence="4 5">
    <name type="scientific">Phialocephala subalpina</name>
    <dbReference type="NCBI Taxonomy" id="576137"/>
    <lineage>
        <taxon>Eukaryota</taxon>
        <taxon>Fungi</taxon>
        <taxon>Dikarya</taxon>
        <taxon>Ascomycota</taxon>
        <taxon>Pezizomycotina</taxon>
        <taxon>Leotiomycetes</taxon>
        <taxon>Helotiales</taxon>
        <taxon>Mollisiaceae</taxon>
        <taxon>Phialocephala</taxon>
        <taxon>Phialocephala fortinii species complex</taxon>
    </lineage>
</organism>
<protein>
    <submittedName>
        <fullName evidence="4">Probable oxidoreductase CipA-like</fullName>
    </submittedName>
</protein>
<dbReference type="EMBL" id="FJOG01000062">
    <property type="protein sequence ID" value="CZR68918.1"/>
    <property type="molecule type" value="Genomic_DNA"/>
</dbReference>
<evidence type="ECO:0000259" key="3">
    <source>
        <dbReference type="Pfam" id="PF05368"/>
    </source>
</evidence>
<proteinExistence type="predicted"/>